<evidence type="ECO:0000256" key="3">
    <source>
        <dbReference type="ARBA" id="ARBA00012916"/>
    </source>
</evidence>
<feature type="domain" description="SIS" evidence="12">
    <location>
        <begin position="459"/>
        <end position="600"/>
    </location>
</feature>
<keyword evidence="5 10" id="KW-0963">Cytoplasm</keyword>
<dbReference type="GO" id="GO:0006487">
    <property type="term" value="P:protein N-linked glycosylation"/>
    <property type="evidence" value="ECO:0007669"/>
    <property type="project" value="TreeGrafter"/>
</dbReference>
<dbReference type="FunFam" id="3.40.50.10490:FF:000001">
    <property type="entry name" value="Glutamine--fructose-6-phosphate aminotransferase [isomerizing]"/>
    <property type="match status" value="1"/>
</dbReference>
<evidence type="ECO:0000256" key="9">
    <source>
        <dbReference type="ARBA" id="ARBA00022962"/>
    </source>
</evidence>
<keyword evidence="6 10" id="KW-0032">Aminotransferase</keyword>
<dbReference type="InterPro" id="IPR017932">
    <property type="entry name" value="GATase_2_dom"/>
</dbReference>
<dbReference type="GO" id="GO:0097367">
    <property type="term" value="F:carbohydrate derivative binding"/>
    <property type="evidence" value="ECO:0007669"/>
    <property type="project" value="InterPro"/>
</dbReference>
<dbReference type="InterPro" id="IPR046348">
    <property type="entry name" value="SIS_dom_sf"/>
</dbReference>
<dbReference type="InterPro" id="IPR035466">
    <property type="entry name" value="GlmS/AgaS_SIS"/>
</dbReference>
<evidence type="ECO:0000256" key="1">
    <source>
        <dbReference type="ARBA" id="ARBA00001031"/>
    </source>
</evidence>
<protein>
    <recommendedName>
        <fullName evidence="4 10">Glutamine--fructose-6-phosphate aminotransferase [isomerizing]</fullName>
        <ecNumber evidence="3 10">2.6.1.16</ecNumber>
    </recommendedName>
    <alternativeName>
        <fullName evidence="10">D-fructose-6-phosphate amidotransferase</fullName>
    </alternativeName>
    <alternativeName>
        <fullName evidence="10">GFAT</fullName>
    </alternativeName>
    <alternativeName>
        <fullName evidence="10">Glucosamine-6-phosphate synthase</fullName>
    </alternativeName>
    <alternativeName>
        <fullName evidence="10">Hexosephosphate aminotransferase</fullName>
    </alternativeName>
    <alternativeName>
        <fullName evidence="10">L-glutamine--D-fructose-6-phosphate amidotransferase</fullName>
    </alternativeName>
</protein>
<feature type="active site" description="For Fru-6P isomerization activity" evidence="10">
    <location>
        <position position="605"/>
    </location>
</feature>
<dbReference type="HAMAP" id="MF_00164">
    <property type="entry name" value="GlmS"/>
    <property type="match status" value="1"/>
</dbReference>
<evidence type="ECO:0000259" key="12">
    <source>
        <dbReference type="PROSITE" id="PS51464"/>
    </source>
</evidence>
<dbReference type="GO" id="GO:0005975">
    <property type="term" value="P:carbohydrate metabolic process"/>
    <property type="evidence" value="ECO:0007669"/>
    <property type="project" value="UniProtKB-UniRule"/>
</dbReference>
<dbReference type="PROSITE" id="PS51464">
    <property type="entry name" value="SIS"/>
    <property type="match status" value="2"/>
</dbReference>
<dbReference type="Gene3D" id="3.40.50.10490">
    <property type="entry name" value="Glucose-6-phosphate isomerase like protein, domain 1"/>
    <property type="match status" value="2"/>
</dbReference>
<evidence type="ECO:0000313" key="13">
    <source>
        <dbReference type="EMBL" id="TKJ43733.1"/>
    </source>
</evidence>
<dbReference type="Pfam" id="PF01380">
    <property type="entry name" value="SIS"/>
    <property type="match status" value="2"/>
</dbReference>
<comment type="caution">
    <text evidence="13">The sequence shown here is derived from an EMBL/GenBank/DDBJ whole genome shotgun (WGS) entry which is preliminary data.</text>
</comment>
<comment type="function">
    <text evidence="10">Catalyzes the first step in hexosamine metabolism, converting fructose-6P into glucosamine-6P using glutamine as a nitrogen source.</text>
</comment>
<dbReference type="GO" id="GO:0006002">
    <property type="term" value="P:fructose 6-phosphate metabolic process"/>
    <property type="evidence" value="ECO:0007669"/>
    <property type="project" value="TreeGrafter"/>
</dbReference>
<dbReference type="SUPFAM" id="SSF56235">
    <property type="entry name" value="N-terminal nucleophile aminohydrolases (Ntn hydrolases)"/>
    <property type="match status" value="1"/>
</dbReference>
<dbReference type="NCBIfam" id="NF001484">
    <property type="entry name" value="PRK00331.1"/>
    <property type="match status" value="1"/>
</dbReference>
<evidence type="ECO:0000256" key="6">
    <source>
        <dbReference type="ARBA" id="ARBA00022576"/>
    </source>
</evidence>
<dbReference type="Pfam" id="PF13522">
    <property type="entry name" value="GATase_6"/>
    <property type="match status" value="1"/>
</dbReference>
<feature type="active site" description="Nucleophile; for GATase activity" evidence="10">
    <location>
        <position position="2"/>
    </location>
</feature>
<accession>A0A532V943</accession>
<dbReference type="InterPro" id="IPR035490">
    <property type="entry name" value="GlmS/FrlB_SIS"/>
</dbReference>
<organism evidence="13 14">
    <name type="scientific">candidate division TA06 bacterium B3_TA06</name>
    <dbReference type="NCBI Taxonomy" id="2012487"/>
    <lineage>
        <taxon>Bacteria</taxon>
        <taxon>Bacteria division TA06</taxon>
    </lineage>
</organism>
<feature type="domain" description="SIS" evidence="12">
    <location>
        <begin position="286"/>
        <end position="426"/>
    </location>
</feature>
<keyword evidence="7 10" id="KW-0808">Transferase</keyword>
<dbReference type="InterPro" id="IPR001347">
    <property type="entry name" value="SIS_dom"/>
</dbReference>
<dbReference type="SUPFAM" id="SSF53697">
    <property type="entry name" value="SIS domain"/>
    <property type="match status" value="1"/>
</dbReference>
<evidence type="ECO:0000313" key="14">
    <source>
        <dbReference type="Proteomes" id="UP000317778"/>
    </source>
</evidence>
<dbReference type="InterPro" id="IPR005855">
    <property type="entry name" value="GFAT"/>
</dbReference>
<evidence type="ECO:0000256" key="4">
    <source>
        <dbReference type="ARBA" id="ARBA00016090"/>
    </source>
</evidence>
<feature type="domain" description="Glutamine amidotransferase type-2" evidence="11">
    <location>
        <begin position="2"/>
        <end position="217"/>
    </location>
</feature>
<dbReference type="GO" id="GO:0004360">
    <property type="term" value="F:glutamine-fructose-6-phosphate transaminase (isomerizing) activity"/>
    <property type="evidence" value="ECO:0007669"/>
    <property type="project" value="UniProtKB-UniRule"/>
</dbReference>
<keyword evidence="8" id="KW-0677">Repeat</keyword>
<dbReference type="InterPro" id="IPR047084">
    <property type="entry name" value="GFAT_N"/>
</dbReference>
<comment type="catalytic activity">
    <reaction evidence="1 10">
        <text>D-fructose 6-phosphate + L-glutamine = D-glucosamine 6-phosphate + L-glutamate</text>
        <dbReference type="Rhea" id="RHEA:13237"/>
        <dbReference type="ChEBI" id="CHEBI:29985"/>
        <dbReference type="ChEBI" id="CHEBI:58359"/>
        <dbReference type="ChEBI" id="CHEBI:58725"/>
        <dbReference type="ChEBI" id="CHEBI:61527"/>
        <dbReference type="EC" id="2.6.1.16"/>
    </reaction>
</comment>
<dbReference type="PANTHER" id="PTHR10937">
    <property type="entry name" value="GLUCOSAMINE--FRUCTOSE-6-PHOSPHATE AMINOTRANSFERASE, ISOMERIZING"/>
    <property type="match status" value="1"/>
</dbReference>
<reference evidence="13 14" key="1">
    <citation type="submission" date="2017-06" db="EMBL/GenBank/DDBJ databases">
        <title>Novel microbial phyla capable of carbon fixation and sulfur reduction in deep-sea sediments.</title>
        <authorList>
            <person name="Huang J."/>
            <person name="Baker B."/>
            <person name="Wang Y."/>
        </authorList>
    </citation>
    <scope>NUCLEOTIDE SEQUENCE [LARGE SCALE GENOMIC DNA]</scope>
    <source>
        <strain evidence="13">B3_TA06</strain>
    </source>
</reference>
<dbReference type="CDD" id="cd05009">
    <property type="entry name" value="SIS_GlmS_GlmD_2"/>
    <property type="match status" value="1"/>
</dbReference>
<dbReference type="CDD" id="cd05008">
    <property type="entry name" value="SIS_GlmS_GlmD_1"/>
    <property type="match status" value="1"/>
</dbReference>
<dbReference type="NCBIfam" id="TIGR01135">
    <property type="entry name" value="glmS"/>
    <property type="match status" value="1"/>
</dbReference>
<comment type="subcellular location">
    <subcellularLocation>
        <location evidence="2 10">Cytoplasm</location>
    </subcellularLocation>
</comment>
<comment type="subunit">
    <text evidence="10">Homodimer.</text>
</comment>
<evidence type="ECO:0000256" key="5">
    <source>
        <dbReference type="ARBA" id="ARBA00022490"/>
    </source>
</evidence>
<dbReference type="PANTHER" id="PTHR10937:SF0">
    <property type="entry name" value="GLUTAMINE--FRUCTOSE-6-PHOSPHATE TRANSAMINASE (ISOMERIZING)"/>
    <property type="match status" value="1"/>
</dbReference>
<dbReference type="Proteomes" id="UP000317778">
    <property type="component" value="Unassembled WGS sequence"/>
</dbReference>
<dbReference type="GO" id="GO:0006047">
    <property type="term" value="P:UDP-N-acetylglucosamine metabolic process"/>
    <property type="evidence" value="ECO:0007669"/>
    <property type="project" value="TreeGrafter"/>
</dbReference>
<dbReference type="InterPro" id="IPR029055">
    <property type="entry name" value="Ntn_hydrolases_N"/>
</dbReference>
<keyword evidence="9" id="KW-0315">Glutamine amidotransferase</keyword>
<evidence type="ECO:0000256" key="10">
    <source>
        <dbReference type="HAMAP-Rule" id="MF_00164"/>
    </source>
</evidence>
<evidence type="ECO:0000256" key="7">
    <source>
        <dbReference type="ARBA" id="ARBA00022679"/>
    </source>
</evidence>
<dbReference type="Gene3D" id="3.60.20.10">
    <property type="entry name" value="Glutamine Phosphoribosylpyrophosphate, subunit 1, domain 1"/>
    <property type="match status" value="1"/>
</dbReference>
<gene>
    <name evidence="10 13" type="primary">glmS</name>
    <name evidence="13" type="ORF">CEE36_03335</name>
</gene>
<dbReference type="GO" id="GO:0005829">
    <property type="term" value="C:cytosol"/>
    <property type="evidence" value="ECO:0007669"/>
    <property type="project" value="TreeGrafter"/>
</dbReference>
<evidence type="ECO:0000259" key="11">
    <source>
        <dbReference type="PROSITE" id="PS51278"/>
    </source>
</evidence>
<dbReference type="CDD" id="cd00714">
    <property type="entry name" value="GFAT"/>
    <property type="match status" value="1"/>
</dbReference>
<proteinExistence type="inferred from homology"/>
<dbReference type="FunFam" id="3.60.20.10:FF:000006">
    <property type="entry name" value="Glutamine--fructose-6-phosphate aminotransferase [isomerizing]"/>
    <property type="match status" value="1"/>
</dbReference>
<evidence type="ECO:0000256" key="2">
    <source>
        <dbReference type="ARBA" id="ARBA00004496"/>
    </source>
</evidence>
<dbReference type="EC" id="2.6.1.16" evidence="3 10"/>
<dbReference type="PROSITE" id="PS51278">
    <property type="entry name" value="GATASE_TYPE_2"/>
    <property type="match status" value="1"/>
</dbReference>
<dbReference type="AlphaFoldDB" id="A0A532V943"/>
<feature type="initiator methionine" description="Removed" evidence="10">
    <location>
        <position position="1"/>
    </location>
</feature>
<evidence type="ECO:0000256" key="8">
    <source>
        <dbReference type="ARBA" id="ARBA00022737"/>
    </source>
</evidence>
<name>A0A532V943_UNCT6</name>
<dbReference type="EMBL" id="NJBO01000003">
    <property type="protein sequence ID" value="TKJ43733.1"/>
    <property type="molecule type" value="Genomic_DNA"/>
</dbReference>
<sequence length="610" mass="67548">MCGIVGYLGSRDIESVILVGLERLEYRGYDSCGIALADEGKIKITKVTGRLQNLKDALEKHPLSGDVGIGHTRWATHGPPTQRNAHPFTDPEGLFAVVHNGIIENHAELRRELEAKGHKFVSQTDSEIIPHLLASYYKGNLLKAVLRTLKRLKGSFALVAVMRDRPDCLLGVRMGSPLVVGIGKGEFALASDPLALVGITQRMIALDDGEVVLIHRGNLPEVYSFDGKRIKAKVVPIEFRPKAVSKGRYRHFMRKEIFEQPKVIANSLERRIRNGRIVLGSAYRFYPEELADFEHILIQACGTSYHAGLVARYFIERFTGVHTEVEIASELIDRTSIFGKHELMIAISQSGETADTLAALRAARRNSNLKVLSIVNVKRTSVDRESDSSIYIHAGPEIGVASTKAYTAELFALLIFTLELARRKATMKPRQLRKIKSAFSALPDQMAQVLKQDHRIREIARQFQKRKSYLFLGRGVNFPTALEGALKLKEISYIHATGYPAGEMKHGPISLIDSKTPVVVVAPRDATYEKMNANIEEVAARGGQVIAVGTAGDHELAKRSAAFIPIPEAPDYILPFLTVIPLQLLAYHTACFRGCDVDKPRNLAKTVTVE</sequence>